<dbReference type="SUPFAM" id="SSF141868">
    <property type="entry name" value="EAL domain-like"/>
    <property type="match status" value="1"/>
</dbReference>
<evidence type="ECO:0000313" key="5">
    <source>
        <dbReference type="Proteomes" id="UP000244441"/>
    </source>
</evidence>
<evidence type="ECO:0000313" key="4">
    <source>
        <dbReference type="EMBL" id="AWB66374.1"/>
    </source>
</evidence>
<dbReference type="PANTHER" id="PTHR44757">
    <property type="entry name" value="DIGUANYLATE CYCLASE DGCP"/>
    <property type="match status" value="1"/>
</dbReference>
<dbReference type="GO" id="GO:0003824">
    <property type="term" value="F:catalytic activity"/>
    <property type="evidence" value="ECO:0007669"/>
    <property type="project" value="UniProtKB-ARBA"/>
</dbReference>
<evidence type="ECO:0000256" key="1">
    <source>
        <dbReference type="ARBA" id="ARBA00001946"/>
    </source>
</evidence>
<dbReference type="SMART" id="SM00052">
    <property type="entry name" value="EAL"/>
    <property type="match status" value="1"/>
</dbReference>
<dbReference type="Pfam" id="PF00563">
    <property type="entry name" value="EAL"/>
    <property type="match status" value="1"/>
</dbReference>
<dbReference type="EMBL" id="CP026604">
    <property type="protein sequence ID" value="AWB66374.1"/>
    <property type="molecule type" value="Genomic_DNA"/>
</dbReference>
<dbReference type="SUPFAM" id="SSF55785">
    <property type="entry name" value="PYP-like sensor domain (PAS domain)"/>
    <property type="match status" value="1"/>
</dbReference>
<dbReference type="AlphaFoldDB" id="A0A2S0VQ87"/>
<dbReference type="NCBIfam" id="TIGR00254">
    <property type="entry name" value="GGDEF"/>
    <property type="match status" value="1"/>
</dbReference>
<dbReference type="SMART" id="SM00091">
    <property type="entry name" value="PAS"/>
    <property type="match status" value="1"/>
</dbReference>
<dbReference type="SMART" id="SM00267">
    <property type="entry name" value="GGDEF"/>
    <property type="match status" value="1"/>
</dbReference>
<dbReference type="InterPro" id="IPR052155">
    <property type="entry name" value="Biofilm_reg_signaling"/>
</dbReference>
<evidence type="ECO:0000259" key="2">
    <source>
        <dbReference type="PROSITE" id="PS50883"/>
    </source>
</evidence>
<comment type="cofactor">
    <cofactor evidence="1">
        <name>Mg(2+)</name>
        <dbReference type="ChEBI" id="CHEBI:18420"/>
    </cofactor>
</comment>
<name>A0A2S0VQ87_9ALTE</name>
<dbReference type="InterPro" id="IPR001633">
    <property type="entry name" value="EAL_dom"/>
</dbReference>
<dbReference type="InterPro" id="IPR029787">
    <property type="entry name" value="Nucleotide_cyclase"/>
</dbReference>
<dbReference type="InterPro" id="IPR000014">
    <property type="entry name" value="PAS"/>
</dbReference>
<dbReference type="RefSeq" id="WP_108602438.1">
    <property type="nucleotide sequence ID" value="NZ_CP026604.1"/>
</dbReference>
<gene>
    <name evidence="4" type="ORF">C2869_08005</name>
</gene>
<dbReference type="Gene3D" id="3.20.20.450">
    <property type="entry name" value="EAL domain"/>
    <property type="match status" value="1"/>
</dbReference>
<dbReference type="InterPro" id="IPR000160">
    <property type="entry name" value="GGDEF_dom"/>
</dbReference>
<dbReference type="KEGG" id="cate:C2869_08005"/>
<dbReference type="Gene3D" id="3.30.70.270">
    <property type="match status" value="1"/>
</dbReference>
<dbReference type="PROSITE" id="PS50883">
    <property type="entry name" value="EAL"/>
    <property type="match status" value="1"/>
</dbReference>
<evidence type="ECO:0000259" key="3">
    <source>
        <dbReference type="PROSITE" id="PS50887"/>
    </source>
</evidence>
<dbReference type="CDD" id="cd01949">
    <property type="entry name" value="GGDEF"/>
    <property type="match status" value="1"/>
</dbReference>
<dbReference type="FunFam" id="3.30.70.270:FF:000001">
    <property type="entry name" value="Diguanylate cyclase domain protein"/>
    <property type="match status" value="1"/>
</dbReference>
<sequence length="650" mass="74441">MHRLLSRILRKKGNGIKVTPETAQVLDEISKAFEQCDTDRAMLEHSLQLVSDELNEINSQLKHQLKQTHLYQEQTIATLARQQALVDASPEAVFSFNREGQITDINIAGCQFFDKTREDLFKLDGEQVLLLALSKLEEPDVFINDINAMFMDKFSKLHGFFKTKNKRIFEFYCIPEIANETKKYLGRVWCCRDVTEIREQQNLLKHKAYHDNLTNLPNRALLIESIKQAVNRARRSGKHIAVMFIDLDDFKKINDTLSHAEGDKFLITVANRFKQTLREEDLIGRLGGDEFLVLLEQTDDLNNFDKVAKRLLSTTENSFFIKGHEYRVTSSIGIAVYPKDGKDADELISKADIAMYQAKHNGKNSLSYFDEKLEKDIQFKLYQENKLRKAIEQKSFVMHYQPQFCMETKNIVGLEALVRWRTEQGTLLYPDSFISLAEELGVISQITLIVLEKVITDIKQWQQSETVLSNIPVAINMSALDFDDKTFIDGVFDYIKKANITPELLKIELTETAIFKDVDYVKQVLSRLQAHSIGIAIDDFGTGYSSFAYLKDLAINTLKIDKSFIEDFIENKTSEAIVQSIIALAHNLNLNVVAEGVETEKEELLLKSMKCDIGQGYQYAKPLNKVQLLNFVLCQSKLINQANERAVNNK</sequence>
<feature type="domain" description="EAL" evidence="2">
    <location>
        <begin position="380"/>
        <end position="636"/>
    </location>
</feature>
<dbReference type="Gene3D" id="3.30.450.20">
    <property type="entry name" value="PAS domain"/>
    <property type="match status" value="1"/>
</dbReference>
<dbReference type="OrthoDB" id="9816034at2"/>
<reference evidence="4 5" key="1">
    <citation type="submission" date="2018-01" db="EMBL/GenBank/DDBJ databases">
        <title>Genome sequence of a Cantenovulum-like bacteria.</title>
        <authorList>
            <person name="Tan W.R."/>
            <person name="Lau N.-S."/>
            <person name="Go F."/>
            <person name="Amirul A.-A.A."/>
        </authorList>
    </citation>
    <scope>NUCLEOTIDE SEQUENCE [LARGE SCALE GENOMIC DNA]</scope>
    <source>
        <strain evidence="4 5">CCB-QB4</strain>
    </source>
</reference>
<dbReference type="InterPro" id="IPR043128">
    <property type="entry name" value="Rev_trsase/Diguanyl_cyclase"/>
</dbReference>
<dbReference type="PANTHER" id="PTHR44757:SF2">
    <property type="entry name" value="BIOFILM ARCHITECTURE MAINTENANCE PROTEIN MBAA"/>
    <property type="match status" value="1"/>
</dbReference>
<proteinExistence type="predicted"/>
<dbReference type="Pfam" id="PF00990">
    <property type="entry name" value="GGDEF"/>
    <property type="match status" value="1"/>
</dbReference>
<dbReference type="InterPro" id="IPR035919">
    <property type="entry name" value="EAL_sf"/>
</dbReference>
<dbReference type="InterPro" id="IPR035965">
    <property type="entry name" value="PAS-like_dom_sf"/>
</dbReference>
<dbReference type="SUPFAM" id="SSF55073">
    <property type="entry name" value="Nucleotide cyclase"/>
    <property type="match status" value="1"/>
</dbReference>
<dbReference type="CDD" id="cd01948">
    <property type="entry name" value="EAL"/>
    <property type="match status" value="1"/>
</dbReference>
<keyword evidence="5" id="KW-1185">Reference proteome</keyword>
<feature type="domain" description="GGDEF" evidence="3">
    <location>
        <begin position="238"/>
        <end position="371"/>
    </location>
</feature>
<organism evidence="4 5">
    <name type="scientific">Saccharobesus litoralis</name>
    <dbReference type="NCBI Taxonomy" id="2172099"/>
    <lineage>
        <taxon>Bacteria</taxon>
        <taxon>Pseudomonadati</taxon>
        <taxon>Pseudomonadota</taxon>
        <taxon>Gammaproteobacteria</taxon>
        <taxon>Alteromonadales</taxon>
        <taxon>Alteromonadaceae</taxon>
        <taxon>Saccharobesus</taxon>
    </lineage>
</organism>
<dbReference type="Proteomes" id="UP000244441">
    <property type="component" value="Chromosome"/>
</dbReference>
<dbReference type="PROSITE" id="PS50887">
    <property type="entry name" value="GGDEF"/>
    <property type="match status" value="1"/>
</dbReference>
<protein>
    <submittedName>
        <fullName evidence="4">Diguanylate cyclase</fullName>
    </submittedName>
</protein>
<accession>A0A2S0VQ87</accession>